<reference evidence="2" key="1">
    <citation type="submission" date="2017-05" db="EMBL/GenBank/DDBJ databases">
        <authorList>
            <person name="Imhoff J.F."/>
            <person name="Rahn T."/>
            <person name="Kuenzel S."/>
            <person name="Neulinger S.C."/>
        </authorList>
    </citation>
    <scope>NUCLEOTIDE SEQUENCE</scope>
    <source>
        <strain evidence="2">DSM 4395</strain>
    </source>
</reference>
<sequence length="315" mass="35386">MAQNKIQFQKGLSLQQFLSDYGTEEQCQRVLEGARWPQGFVCPSCGHQHEPVRLRTRALLQCRHCRHQTSLTAGTIFASTKLALSTWWLAMFLVTQQKNGLSALELKRHLGVSYLSAWRVKHKLLQVMKERDEQTPLSGVIEVDDVYWGGDAHASKPGRGSPTKTPFIAALSRNDDDHPIGLRLGKVKGFRKAEAERFAKRHFDPDAIVVTDGLACFRGIATAGFEHQPVVTGGGYRRMAIPELQWLNTVIGNVKNSLHGAYHQASGKHLPRYLGEFCYRFNRRFDLAAMLPRLGWAAARTPPMPHRLLVLAEPS</sequence>
<keyword evidence="3" id="KW-1185">Reference proteome</keyword>
<evidence type="ECO:0000313" key="2">
    <source>
        <dbReference type="EMBL" id="MBK5929733.1"/>
    </source>
</evidence>
<dbReference type="Pfam" id="PF12762">
    <property type="entry name" value="DDE_Tnp_IS1595"/>
    <property type="match status" value="1"/>
</dbReference>
<gene>
    <name evidence="2" type="ORF">CCR82_04080</name>
</gene>
<dbReference type="SMART" id="SM01126">
    <property type="entry name" value="DDE_Tnp_IS1595"/>
    <property type="match status" value="1"/>
</dbReference>
<dbReference type="Pfam" id="PF12760">
    <property type="entry name" value="Zn_ribbon_IS1595"/>
    <property type="match status" value="1"/>
</dbReference>
<accession>A0AAJ0UE25</accession>
<dbReference type="InterPro" id="IPR024445">
    <property type="entry name" value="Tnp_ISXO2-like"/>
</dbReference>
<proteinExistence type="predicted"/>
<comment type="caution">
    <text evidence="2">The sequence shown here is derived from an EMBL/GenBank/DDBJ whole genome shotgun (WGS) entry which is preliminary data.</text>
</comment>
<dbReference type="Proteomes" id="UP001296967">
    <property type="component" value="Unassembled WGS sequence"/>
</dbReference>
<evidence type="ECO:0000313" key="3">
    <source>
        <dbReference type="Proteomes" id="UP001296967"/>
    </source>
</evidence>
<dbReference type="InterPro" id="IPR024442">
    <property type="entry name" value="Transposase_Zn_ribbon"/>
</dbReference>
<protein>
    <submittedName>
        <fullName evidence="2">IS1595 family transposase</fullName>
    </submittedName>
</protein>
<dbReference type="RefSeq" id="WP_201244143.1">
    <property type="nucleotide sequence ID" value="NZ_NHSF01000022.1"/>
</dbReference>
<dbReference type="EMBL" id="NHSF01000022">
    <property type="protein sequence ID" value="MBK5929733.1"/>
    <property type="molecule type" value="Genomic_DNA"/>
</dbReference>
<reference evidence="2" key="2">
    <citation type="journal article" date="2020" name="Microorganisms">
        <title>Osmotic Adaptation and Compatible Solute Biosynthesis of Phototrophic Bacteria as Revealed from Genome Analyses.</title>
        <authorList>
            <person name="Imhoff J.F."/>
            <person name="Rahn T."/>
            <person name="Kunzel S."/>
            <person name="Keller A."/>
            <person name="Neulinger S.C."/>
        </authorList>
    </citation>
    <scope>NUCLEOTIDE SEQUENCE</scope>
    <source>
        <strain evidence="2">DSM 4395</strain>
    </source>
</reference>
<dbReference type="NCBIfam" id="NF033547">
    <property type="entry name" value="transpos_IS1595"/>
    <property type="match status" value="1"/>
</dbReference>
<evidence type="ECO:0000259" key="1">
    <source>
        <dbReference type="SMART" id="SM01126"/>
    </source>
</evidence>
<dbReference type="AlphaFoldDB" id="A0AAJ0UE25"/>
<organism evidence="2 3">
    <name type="scientific">Halochromatium salexigens</name>
    <name type="common">Chromatium salexigens</name>
    <dbReference type="NCBI Taxonomy" id="49447"/>
    <lineage>
        <taxon>Bacteria</taxon>
        <taxon>Pseudomonadati</taxon>
        <taxon>Pseudomonadota</taxon>
        <taxon>Gammaproteobacteria</taxon>
        <taxon>Chromatiales</taxon>
        <taxon>Chromatiaceae</taxon>
        <taxon>Halochromatium</taxon>
    </lineage>
</organism>
<feature type="domain" description="ISXO2-like transposase" evidence="1">
    <location>
        <begin position="136"/>
        <end position="282"/>
    </location>
</feature>
<name>A0AAJ0UE25_HALSE</name>